<feature type="chain" id="PRO_5046111646" evidence="1">
    <location>
        <begin position="29"/>
        <end position="67"/>
    </location>
</feature>
<keyword evidence="1" id="KW-0732">Signal</keyword>
<organism evidence="2 3">
    <name type="scientific">Hibiscus sabdariffa</name>
    <name type="common">roselle</name>
    <dbReference type="NCBI Taxonomy" id="183260"/>
    <lineage>
        <taxon>Eukaryota</taxon>
        <taxon>Viridiplantae</taxon>
        <taxon>Streptophyta</taxon>
        <taxon>Embryophyta</taxon>
        <taxon>Tracheophyta</taxon>
        <taxon>Spermatophyta</taxon>
        <taxon>Magnoliopsida</taxon>
        <taxon>eudicotyledons</taxon>
        <taxon>Gunneridae</taxon>
        <taxon>Pentapetalae</taxon>
        <taxon>rosids</taxon>
        <taxon>malvids</taxon>
        <taxon>Malvales</taxon>
        <taxon>Malvaceae</taxon>
        <taxon>Malvoideae</taxon>
        <taxon>Hibiscus</taxon>
    </lineage>
</organism>
<dbReference type="EMBL" id="JBBPBN010000017">
    <property type="protein sequence ID" value="KAK9019783.1"/>
    <property type="molecule type" value="Genomic_DNA"/>
</dbReference>
<name>A0ABR2S3M0_9ROSI</name>
<accession>A0ABR2S3M0</accession>
<proteinExistence type="predicted"/>
<comment type="caution">
    <text evidence="2">The sequence shown here is derived from an EMBL/GenBank/DDBJ whole genome shotgun (WGS) entry which is preliminary data.</text>
</comment>
<sequence length="67" mass="7429">MNRRFLLLQSSFSLAVLFLFSGTTMVEPHRKLGGECSNADIEINQGPSAPLPSGIPTYTVEILFQTW</sequence>
<evidence type="ECO:0000313" key="2">
    <source>
        <dbReference type="EMBL" id="KAK9019783.1"/>
    </source>
</evidence>
<feature type="signal peptide" evidence="1">
    <location>
        <begin position="1"/>
        <end position="28"/>
    </location>
</feature>
<reference evidence="2 3" key="1">
    <citation type="journal article" date="2024" name="G3 (Bethesda)">
        <title>Genome assembly of Hibiscus sabdariffa L. provides insights into metabolisms of medicinal natural products.</title>
        <authorList>
            <person name="Kim T."/>
        </authorList>
    </citation>
    <scope>NUCLEOTIDE SEQUENCE [LARGE SCALE GENOMIC DNA]</scope>
    <source>
        <strain evidence="2">TK-2024</strain>
        <tissue evidence="2">Old leaves</tissue>
    </source>
</reference>
<protein>
    <submittedName>
        <fullName evidence="2">Uncharacterized protein</fullName>
    </submittedName>
</protein>
<gene>
    <name evidence="2" type="ORF">V6N11_054291</name>
</gene>
<evidence type="ECO:0000313" key="3">
    <source>
        <dbReference type="Proteomes" id="UP001396334"/>
    </source>
</evidence>
<keyword evidence="3" id="KW-1185">Reference proteome</keyword>
<evidence type="ECO:0000256" key="1">
    <source>
        <dbReference type="SAM" id="SignalP"/>
    </source>
</evidence>
<dbReference type="Proteomes" id="UP001396334">
    <property type="component" value="Unassembled WGS sequence"/>
</dbReference>